<reference evidence="2" key="2">
    <citation type="submission" date="2015-01" db="EMBL/GenBank/DDBJ databases">
        <title>Evolutionary Origins and Diversification of the Mycorrhizal Mutualists.</title>
        <authorList>
            <consortium name="DOE Joint Genome Institute"/>
            <consortium name="Mycorrhizal Genomics Consortium"/>
            <person name="Kohler A."/>
            <person name="Kuo A."/>
            <person name="Nagy L.G."/>
            <person name="Floudas D."/>
            <person name="Copeland A."/>
            <person name="Barry K.W."/>
            <person name="Cichocki N."/>
            <person name="Veneault-Fourrey C."/>
            <person name="LaButti K."/>
            <person name="Lindquist E.A."/>
            <person name="Lipzen A."/>
            <person name="Lundell T."/>
            <person name="Morin E."/>
            <person name="Murat C."/>
            <person name="Riley R."/>
            <person name="Ohm R."/>
            <person name="Sun H."/>
            <person name="Tunlid A."/>
            <person name="Henrissat B."/>
            <person name="Grigoriev I.V."/>
            <person name="Hibbett D.S."/>
            <person name="Martin F."/>
        </authorList>
    </citation>
    <scope>NUCLEOTIDE SEQUENCE [LARGE SCALE GENOMIC DNA]</scope>
    <source>
        <strain evidence="2">Foug A</strain>
    </source>
</reference>
<name>A0A0C2YYP5_9AGAM</name>
<dbReference type="AlphaFoldDB" id="A0A0C2YYP5"/>
<evidence type="ECO:0000313" key="2">
    <source>
        <dbReference type="Proteomes" id="UP000053989"/>
    </source>
</evidence>
<dbReference type="Proteomes" id="UP000053989">
    <property type="component" value="Unassembled WGS sequence"/>
</dbReference>
<accession>A0A0C2YYP5</accession>
<dbReference type="HOGENOM" id="CLU_3033680_0_0_1"/>
<evidence type="ECO:0000313" key="1">
    <source>
        <dbReference type="EMBL" id="KIM54723.1"/>
    </source>
</evidence>
<keyword evidence="2" id="KW-1185">Reference proteome</keyword>
<sequence length="55" mass="6162">MALESLIGVWHAHPRTPTLTETPFPNTARTTSFVDTLPQTVSRTAYRAKHISAQR</sequence>
<dbReference type="InParanoid" id="A0A0C2YYP5"/>
<organism evidence="1 2">
    <name type="scientific">Scleroderma citrinum Foug A</name>
    <dbReference type="NCBI Taxonomy" id="1036808"/>
    <lineage>
        <taxon>Eukaryota</taxon>
        <taxon>Fungi</taxon>
        <taxon>Dikarya</taxon>
        <taxon>Basidiomycota</taxon>
        <taxon>Agaricomycotina</taxon>
        <taxon>Agaricomycetes</taxon>
        <taxon>Agaricomycetidae</taxon>
        <taxon>Boletales</taxon>
        <taxon>Sclerodermatineae</taxon>
        <taxon>Sclerodermataceae</taxon>
        <taxon>Scleroderma</taxon>
    </lineage>
</organism>
<gene>
    <name evidence="1" type="ORF">SCLCIDRAFT_1221739</name>
</gene>
<reference evidence="1 2" key="1">
    <citation type="submission" date="2014-04" db="EMBL/GenBank/DDBJ databases">
        <authorList>
            <consortium name="DOE Joint Genome Institute"/>
            <person name="Kuo A."/>
            <person name="Kohler A."/>
            <person name="Nagy L.G."/>
            <person name="Floudas D."/>
            <person name="Copeland A."/>
            <person name="Barry K.W."/>
            <person name="Cichocki N."/>
            <person name="Veneault-Fourrey C."/>
            <person name="LaButti K."/>
            <person name="Lindquist E.A."/>
            <person name="Lipzen A."/>
            <person name="Lundell T."/>
            <person name="Morin E."/>
            <person name="Murat C."/>
            <person name="Sun H."/>
            <person name="Tunlid A."/>
            <person name="Henrissat B."/>
            <person name="Grigoriev I.V."/>
            <person name="Hibbett D.S."/>
            <person name="Martin F."/>
            <person name="Nordberg H.P."/>
            <person name="Cantor M.N."/>
            <person name="Hua S.X."/>
        </authorList>
    </citation>
    <scope>NUCLEOTIDE SEQUENCE [LARGE SCALE GENOMIC DNA]</scope>
    <source>
        <strain evidence="1 2">Foug A</strain>
    </source>
</reference>
<dbReference type="EMBL" id="KN822148">
    <property type="protein sequence ID" value="KIM54723.1"/>
    <property type="molecule type" value="Genomic_DNA"/>
</dbReference>
<protein>
    <submittedName>
        <fullName evidence="1">Uncharacterized protein</fullName>
    </submittedName>
</protein>
<proteinExistence type="predicted"/>